<accession>A0A159Z3F2</accession>
<organism evidence="4 5">
    <name type="scientific">Frigidibacter mobilis</name>
    <dbReference type="NCBI Taxonomy" id="1335048"/>
    <lineage>
        <taxon>Bacteria</taxon>
        <taxon>Pseudomonadati</taxon>
        <taxon>Pseudomonadota</taxon>
        <taxon>Alphaproteobacteria</taxon>
        <taxon>Rhodobacterales</taxon>
        <taxon>Paracoccaceae</taxon>
        <taxon>Frigidibacter</taxon>
    </lineage>
</organism>
<dbReference type="KEGG" id="daa:AKL17_2406"/>
<evidence type="ECO:0000256" key="2">
    <source>
        <dbReference type="SAM" id="SignalP"/>
    </source>
</evidence>
<proteinExistence type="predicted"/>
<dbReference type="SUPFAM" id="SSF53850">
    <property type="entry name" value="Periplasmic binding protein-like II"/>
    <property type="match status" value="1"/>
</dbReference>
<evidence type="ECO:0000313" key="4">
    <source>
        <dbReference type="EMBL" id="AMY69652.1"/>
    </source>
</evidence>
<name>A0A159Z3F2_9RHOB</name>
<dbReference type="Proteomes" id="UP000076128">
    <property type="component" value="Chromosome"/>
</dbReference>
<dbReference type="RefSeq" id="WP_066813535.1">
    <property type="nucleotide sequence ID" value="NZ_CP012661.1"/>
</dbReference>
<evidence type="ECO:0000313" key="5">
    <source>
        <dbReference type="Proteomes" id="UP000076128"/>
    </source>
</evidence>
<dbReference type="EMBL" id="CP012661">
    <property type="protein sequence ID" value="AMY69652.1"/>
    <property type="molecule type" value="Genomic_DNA"/>
</dbReference>
<dbReference type="PANTHER" id="PTHR30570">
    <property type="entry name" value="PERIPLASMIC PHOSPHATE BINDING COMPONENT OF PHOSPHATE ABC TRANSPORTER"/>
    <property type="match status" value="1"/>
</dbReference>
<evidence type="ECO:0000256" key="1">
    <source>
        <dbReference type="ARBA" id="ARBA00022729"/>
    </source>
</evidence>
<dbReference type="STRING" id="1335048.AKL17_2406"/>
<gene>
    <name evidence="4" type="ORF">AKL17_2406</name>
</gene>
<dbReference type="OrthoDB" id="9790048at2"/>
<dbReference type="AlphaFoldDB" id="A0A159Z3F2"/>
<dbReference type="PANTHER" id="PTHR30570:SF1">
    <property type="entry name" value="PHOSPHATE-BINDING PROTEIN PSTS"/>
    <property type="match status" value="1"/>
</dbReference>
<feature type="signal peptide" evidence="2">
    <location>
        <begin position="1"/>
        <end position="20"/>
    </location>
</feature>
<dbReference type="Gene3D" id="3.40.190.10">
    <property type="entry name" value="Periplasmic binding protein-like II"/>
    <property type="match status" value="2"/>
</dbReference>
<dbReference type="Pfam" id="PF12849">
    <property type="entry name" value="PBP_like_2"/>
    <property type="match status" value="1"/>
</dbReference>
<keyword evidence="1 2" id="KW-0732">Signal</keyword>
<protein>
    <submittedName>
        <fullName evidence="4">Phosphate ABC transporter, periplasmic phosphate-binding protein PstS, putative</fullName>
    </submittedName>
</protein>
<feature type="domain" description="PBP" evidence="3">
    <location>
        <begin position="18"/>
        <end position="306"/>
    </location>
</feature>
<reference evidence="4 5" key="1">
    <citation type="submission" date="2015-09" db="EMBL/GenBank/DDBJ databases">
        <title>Complete genome sequence of Defluviimonas alba cai42t isolated from an oilfield in Xinjiang.</title>
        <authorList>
            <person name="Geng S."/>
            <person name="Pan X."/>
            <person name="Wu X."/>
        </authorList>
    </citation>
    <scope>NUCLEOTIDE SEQUENCE [LARGE SCALE GENOMIC DNA]</scope>
    <source>
        <strain evidence="5">cai42</strain>
    </source>
</reference>
<evidence type="ECO:0000259" key="3">
    <source>
        <dbReference type="Pfam" id="PF12849"/>
    </source>
</evidence>
<keyword evidence="5" id="KW-1185">Reference proteome</keyword>
<dbReference type="PATRIC" id="fig|1335048.3.peg.2506"/>
<dbReference type="InterPro" id="IPR050811">
    <property type="entry name" value="Phosphate_ABC_transporter"/>
</dbReference>
<dbReference type="InterPro" id="IPR024370">
    <property type="entry name" value="PBP_domain"/>
</dbReference>
<sequence length="346" mass="37071">MSMMKITVSALALAALSATAAAARDQVRVVGSSTVFPYSQAAAENFANATGMPAPVVESTGTGGGFKVFCGGIGEDHADLTGASRAMKKSEYELCAQNGVTDITEALIGYDGLSIAVSRATPFDWALTEEQIYLALAAQVPVDGEWKDNPYKKWSDIDASLPDTAILAYGPPPTSGTRDAFVELVLHDGCKRLPFVKEGGFDSKWVEENCSRMRQDGPFVEAGENDNLIVQRLEADPNAVGIFGYSFLYENNDKLQGIAIDGVEPNSDTIADFSYGVARPLYFYIKNAHRGVIPGLNEFITEFVSEAGLGDGGYQQERGLTVLSHDKLVEVEKTVADAVKMEAPAK</sequence>
<feature type="chain" id="PRO_5007812010" evidence="2">
    <location>
        <begin position="21"/>
        <end position="346"/>
    </location>
</feature>